<keyword evidence="2" id="KW-1185">Reference proteome</keyword>
<dbReference type="AlphaFoldDB" id="A0AA87ZW39"/>
<reference evidence="1" key="1">
    <citation type="submission" date="2023-07" db="EMBL/GenBank/DDBJ databases">
        <title>draft genome sequence of fig (Ficus carica).</title>
        <authorList>
            <person name="Takahashi T."/>
            <person name="Nishimura K."/>
        </authorList>
    </citation>
    <scope>NUCLEOTIDE SEQUENCE</scope>
</reference>
<evidence type="ECO:0000313" key="1">
    <source>
        <dbReference type="EMBL" id="GMN40685.1"/>
    </source>
</evidence>
<evidence type="ECO:0000313" key="2">
    <source>
        <dbReference type="Proteomes" id="UP001187192"/>
    </source>
</evidence>
<comment type="caution">
    <text evidence="1">The sequence shown here is derived from an EMBL/GenBank/DDBJ whole genome shotgun (WGS) entry which is preliminary data.</text>
</comment>
<dbReference type="Proteomes" id="UP001187192">
    <property type="component" value="Unassembled WGS sequence"/>
</dbReference>
<accession>A0AA87ZW39</accession>
<organism evidence="1 2">
    <name type="scientific">Ficus carica</name>
    <name type="common">Common fig</name>
    <dbReference type="NCBI Taxonomy" id="3494"/>
    <lineage>
        <taxon>Eukaryota</taxon>
        <taxon>Viridiplantae</taxon>
        <taxon>Streptophyta</taxon>
        <taxon>Embryophyta</taxon>
        <taxon>Tracheophyta</taxon>
        <taxon>Spermatophyta</taxon>
        <taxon>Magnoliopsida</taxon>
        <taxon>eudicotyledons</taxon>
        <taxon>Gunneridae</taxon>
        <taxon>Pentapetalae</taxon>
        <taxon>rosids</taxon>
        <taxon>fabids</taxon>
        <taxon>Rosales</taxon>
        <taxon>Moraceae</taxon>
        <taxon>Ficeae</taxon>
        <taxon>Ficus</taxon>
    </lineage>
</organism>
<name>A0AA87ZW39_FICCA</name>
<dbReference type="EMBL" id="BTGU01000011">
    <property type="protein sequence ID" value="GMN40685.1"/>
    <property type="molecule type" value="Genomic_DNA"/>
</dbReference>
<gene>
    <name evidence="1" type="ORF">TIFTF001_009903</name>
</gene>
<protein>
    <submittedName>
        <fullName evidence="1">Uncharacterized protein</fullName>
    </submittedName>
</protein>
<proteinExistence type="predicted"/>
<sequence>MNDKTDSQEGRRFSGLFLRPFLPPLFLLRPSLFLSFPSLSGQPWHFRSLQASIFSVASDDRSPPLCTEKPPPTPESYDYLRDIPFDGCRLIIDLLRDLQWHRYLNLCGSNLSISVSWCRQVICEIGKAASHALSALISLIRLWPRDLI</sequence>